<evidence type="ECO:0000256" key="1">
    <source>
        <dbReference type="SAM" id="Phobius"/>
    </source>
</evidence>
<dbReference type="RefSeq" id="WP_079477894.1">
    <property type="nucleotide sequence ID" value="NZ_FVYZ01000003.1"/>
</dbReference>
<comment type="caution">
    <text evidence="2">The sequence shown here is derived from an EMBL/GenBank/DDBJ whole genome shotgun (WGS) entry which is preliminary data.</text>
</comment>
<evidence type="ECO:0000313" key="3">
    <source>
        <dbReference type="Proteomes" id="UP000297982"/>
    </source>
</evidence>
<keyword evidence="3" id="KW-1185">Reference proteome</keyword>
<sequence length="82" mass="9653">MRHPYENYQRAQLGTILLALVLAVVAIFQLEHQWIILLMFYVLAGSLVFDALIELKKQQRIYAIIQLLRAIIIFLFTTILFF</sequence>
<dbReference type="EMBL" id="SRJC01000002">
    <property type="protein sequence ID" value="TGB02645.1"/>
    <property type="molecule type" value="Genomic_DNA"/>
</dbReference>
<dbReference type="AlphaFoldDB" id="A0A4Z0GZ21"/>
<feature type="transmembrane region" description="Helical" evidence="1">
    <location>
        <begin position="12"/>
        <end position="28"/>
    </location>
</feature>
<name>A0A4Z0GZ21_9BACI</name>
<dbReference type="Proteomes" id="UP000297982">
    <property type="component" value="Unassembled WGS sequence"/>
</dbReference>
<gene>
    <name evidence="2" type="ORF">E4663_10810</name>
</gene>
<protein>
    <recommendedName>
        <fullName evidence="4">DUF4181 domain-containing protein</fullName>
    </recommendedName>
</protein>
<evidence type="ECO:0008006" key="4">
    <source>
        <dbReference type="Google" id="ProtNLM"/>
    </source>
</evidence>
<organism evidence="2 3">
    <name type="scientific">Halobacillus salinus</name>
    <dbReference type="NCBI Taxonomy" id="192814"/>
    <lineage>
        <taxon>Bacteria</taxon>
        <taxon>Bacillati</taxon>
        <taxon>Bacillota</taxon>
        <taxon>Bacilli</taxon>
        <taxon>Bacillales</taxon>
        <taxon>Bacillaceae</taxon>
        <taxon>Halobacillus</taxon>
    </lineage>
</organism>
<reference evidence="2 3" key="1">
    <citation type="journal article" date="2003" name="Int. J. Syst. Evol. Microbiol.">
        <title>Halobacillus salinus sp. nov., isolated from a salt lake on the coast of the East Sea in Korea.</title>
        <authorList>
            <person name="Yoon J.H."/>
            <person name="Kang K.H."/>
            <person name="Park Y.H."/>
        </authorList>
    </citation>
    <scope>NUCLEOTIDE SEQUENCE [LARGE SCALE GENOMIC DNA]</scope>
    <source>
        <strain evidence="2 3">HSL-3</strain>
    </source>
</reference>
<feature type="transmembrane region" description="Helical" evidence="1">
    <location>
        <begin position="34"/>
        <end position="53"/>
    </location>
</feature>
<accession>A0A4Z0GZ21</accession>
<keyword evidence="1" id="KW-0812">Transmembrane</keyword>
<keyword evidence="1" id="KW-1133">Transmembrane helix</keyword>
<proteinExistence type="predicted"/>
<feature type="transmembrane region" description="Helical" evidence="1">
    <location>
        <begin position="60"/>
        <end position="81"/>
    </location>
</feature>
<evidence type="ECO:0000313" key="2">
    <source>
        <dbReference type="EMBL" id="TGB02645.1"/>
    </source>
</evidence>
<dbReference type="OrthoDB" id="2972749at2"/>
<keyword evidence="1" id="KW-0472">Membrane</keyword>